<dbReference type="RefSeq" id="WP_120115118.1">
    <property type="nucleotide sequence ID" value="NZ_BORI01000002.1"/>
</dbReference>
<dbReference type="Proteomes" id="UP000680670">
    <property type="component" value="Unassembled WGS sequence"/>
</dbReference>
<accession>A0A429XD19</accession>
<reference evidence="2 5" key="2">
    <citation type="submission" date="2021-03" db="EMBL/GenBank/DDBJ databases">
        <title>Antimicrobial resistance genes in bacteria isolated from Japanese honey, and their potential for conferring macrolide and lincosamide resistance in the American foulbrood pathogen Paenibacillus larvae.</title>
        <authorList>
            <person name="Okamoto M."/>
            <person name="Kumagai M."/>
            <person name="Kanamori H."/>
            <person name="Takamatsu D."/>
        </authorList>
    </citation>
    <scope>NUCLEOTIDE SEQUENCE [LARGE SCALE GENOMIC DNA]</scope>
    <source>
        <strain evidence="2 5">J6TS1</strain>
    </source>
</reference>
<dbReference type="InterPro" id="IPR036281">
    <property type="entry name" value="SinR/SinI_dimer_dom_sf"/>
</dbReference>
<evidence type="ECO:0000313" key="2">
    <source>
        <dbReference type="EMBL" id="GIN96457.1"/>
    </source>
</evidence>
<dbReference type="PROSITE" id="PS51500">
    <property type="entry name" value="SIN"/>
    <property type="match status" value="1"/>
</dbReference>
<comment type="caution">
    <text evidence="3">The sequence shown here is derived from an EMBL/GenBank/DDBJ whole genome shotgun (WGS) entry which is preliminary data.</text>
</comment>
<protein>
    <submittedName>
        <fullName evidence="3">DNA-binding anti-repressor SinI</fullName>
    </submittedName>
</protein>
<dbReference type="SUPFAM" id="SSF47406">
    <property type="entry name" value="SinR repressor dimerisation domain-like"/>
    <property type="match status" value="1"/>
</dbReference>
<feature type="domain" description="Sin" evidence="1">
    <location>
        <begin position="3"/>
        <end position="41"/>
    </location>
</feature>
<proteinExistence type="predicted"/>
<dbReference type="InterPro" id="IPR010981">
    <property type="entry name" value="SinR/SinI_dimer_dom"/>
</dbReference>
<evidence type="ECO:0000313" key="3">
    <source>
        <dbReference type="EMBL" id="RST61354.1"/>
    </source>
</evidence>
<dbReference type="OrthoDB" id="2942618at2"/>
<dbReference type="GO" id="GO:0006355">
    <property type="term" value="P:regulation of DNA-templated transcription"/>
    <property type="evidence" value="ECO:0007669"/>
    <property type="project" value="InterPro"/>
</dbReference>
<dbReference type="GO" id="GO:0046983">
    <property type="term" value="F:protein dimerization activity"/>
    <property type="evidence" value="ECO:0007669"/>
    <property type="project" value="InterPro"/>
</dbReference>
<name>A0A429XD19_SIMTE</name>
<dbReference type="Pfam" id="PF08671">
    <property type="entry name" value="SinI"/>
    <property type="match status" value="1"/>
</dbReference>
<evidence type="ECO:0000259" key="1">
    <source>
        <dbReference type="PROSITE" id="PS51500"/>
    </source>
</evidence>
<dbReference type="EMBL" id="BORJ01000005">
    <property type="protein sequence ID" value="GIN96457.1"/>
    <property type="molecule type" value="Genomic_DNA"/>
</dbReference>
<dbReference type="Proteomes" id="UP000287296">
    <property type="component" value="Unassembled WGS sequence"/>
</dbReference>
<keyword evidence="3" id="KW-0238">DNA-binding</keyword>
<dbReference type="EMBL" id="QYTW02000001">
    <property type="protein sequence ID" value="RST61354.1"/>
    <property type="molecule type" value="Genomic_DNA"/>
</dbReference>
<organism evidence="3 4">
    <name type="scientific">Siminovitchia terrae</name>
    <name type="common">Bacillus terrae</name>
    <dbReference type="NCBI Taxonomy" id="1914933"/>
    <lineage>
        <taxon>Bacteria</taxon>
        <taxon>Bacillati</taxon>
        <taxon>Bacillota</taxon>
        <taxon>Bacilli</taxon>
        <taxon>Bacillales</taxon>
        <taxon>Bacillaceae</taxon>
        <taxon>Siminovitchia</taxon>
    </lineage>
</organism>
<dbReference type="GO" id="GO:0003677">
    <property type="term" value="F:DNA binding"/>
    <property type="evidence" value="ECO:0007669"/>
    <property type="project" value="UniProtKB-KW"/>
</dbReference>
<reference evidence="3 4" key="1">
    <citation type="submission" date="2018-12" db="EMBL/GenBank/DDBJ databases">
        <authorList>
            <person name="Sun L."/>
            <person name="Chen Z."/>
        </authorList>
    </citation>
    <scope>NUCLEOTIDE SEQUENCE [LARGE SCALE GENOMIC DNA]</scope>
    <source>
        <strain evidence="3 4">LMG 29736</strain>
    </source>
</reference>
<keyword evidence="5" id="KW-1185">Reference proteome</keyword>
<gene>
    <name evidence="3" type="primary">sinI</name>
    <name evidence="3" type="ORF">D5F11_000235</name>
    <name evidence="2" type="ORF">J6TS1_23270</name>
</gene>
<sequence>MKKSVVTKPEKLDEEWVELILSALSVGISPQEIKEFFRERL</sequence>
<dbReference type="AlphaFoldDB" id="A0A429XD19"/>
<evidence type="ECO:0000313" key="5">
    <source>
        <dbReference type="Proteomes" id="UP000680670"/>
    </source>
</evidence>
<evidence type="ECO:0000313" key="4">
    <source>
        <dbReference type="Proteomes" id="UP000287296"/>
    </source>
</evidence>